<sequence>MLFNSIEFLIFLVIVFIFYYAPFSSEYQIQIIIISSLIFYSFGFPILVFLLFSSSAINAGTSYLITYGKESIRKKIAILGVLTNLGLLIFFKYSGLLAKTFFIDDTSLGKFLISIPLPVGISFFTFQGISLLIDVYSQKYFPRQEVVEKTFKNHFSNVIFFISFFPQLVAGPIVKAHDFLYQIDRKKFTSIKWEESFRAIIIGYFLKTVVADNLRQFTFWIQFPYFDTKSSFTLLSLLFGYSFQIFADFAGYSSIAIGISKLFGYDLKVNFLFPYISTSFKEFWKRWHISLSSFLMEYLYIPLGGNRKGRWRTYLNLMLTMFIGGLWHGAAWSYALWGLVHGAALTIERAFNLDSIRQNCRIYKISYGLIVFFFVTFAWIFFQLPDINDATRLFQALSRNWSLPNSYDLIISIVVYSSPVILYHMHYLMRRAGNQMFENFQFIAFGTMVFLIIVNRGFPGSFIYFQF</sequence>
<dbReference type="Proteomes" id="UP000014540">
    <property type="component" value="Unassembled WGS sequence"/>
</dbReference>
<dbReference type="InterPro" id="IPR028362">
    <property type="entry name" value="AlgI"/>
</dbReference>
<dbReference type="OrthoDB" id="9805788at2"/>
<feature type="transmembrane region" description="Helical" evidence="8">
    <location>
        <begin position="409"/>
        <end position="428"/>
    </location>
</feature>
<dbReference type="InterPro" id="IPR004299">
    <property type="entry name" value="MBOAT_fam"/>
</dbReference>
<dbReference type="InterPro" id="IPR024194">
    <property type="entry name" value="Ac/AlaTfrase_AlgI/DltB"/>
</dbReference>
<accession>S3W476</accession>
<reference evidence="9" key="1">
    <citation type="submission" date="2013-04" db="EMBL/GenBank/DDBJ databases">
        <authorList>
            <person name="Harkins D.M."/>
            <person name="Durkin A.S."/>
            <person name="Selengut J.D."/>
            <person name="Sanka R."/>
            <person name="DePew J."/>
            <person name="Purushe J."/>
            <person name="Ahmed A."/>
            <person name="van der Linden H."/>
            <person name="Goris M.G.A."/>
            <person name="Hartskeerl R.A."/>
            <person name="Vinetz J.M."/>
            <person name="Sutton G.G."/>
            <person name="Nelson W.C."/>
            <person name="Fouts D.E."/>
        </authorList>
    </citation>
    <scope>NUCLEOTIDE SEQUENCE [LARGE SCALE GENOMIC DNA]</scope>
    <source>
        <strain evidence="9">BUT 6</strain>
    </source>
</reference>
<dbReference type="Pfam" id="PF03062">
    <property type="entry name" value="MBOAT"/>
    <property type="match status" value="1"/>
</dbReference>
<keyword evidence="3 7" id="KW-1003">Cell membrane</keyword>
<dbReference type="RefSeq" id="WP_016548792.1">
    <property type="nucleotide sequence ID" value="NZ_AKWZ02000004.1"/>
</dbReference>
<evidence type="ECO:0000256" key="7">
    <source>
        <dbReference type="PIRNR" id="PIRNR016636"/>
    </source>
</evidence>
<dbReference type="PANTHER" id="PTHR13285:SF18">
    <property type="entry name" value="PROTEIN-CYSTEINE N-PALMITOYLTRANSFERASE RASP"/>
    <property type="match status" value="1"/>
</dbReference>
<evidence type="ECO:0000256" key="5">
    <source>
        <dbReference type="ARBA" id="ARBA00022989"/>
    </source>
</evidence>
<feature type="transmembrane region" description="Helical" evidence="8">
    <location>
        <begin position="111"/>
        <end position="133"/>
    </location>
</feature>
<dbReference type="PIRSF" id="PIRSF016636">
    <property type="entry name" value="AlgI_DltB"/>
    <property type="match status" value="1"/>
</dbReference>
<feature type="transmembrane region" description="Helical" evidence="8">
    <location>
        <begin position="29"/>
        <end position="52"/>
    </location>
</feature>
<dbReference type="InterPro" id="IPR051085">
    <property type="entry name" value="MB_O-acyltransferase"/>
</dbReference>
<comment type="subcellular location">
    <subcellularLocation>
        <location evidence="1">Cell membrane</location>
        <topology evidence="1">Multi-pass membrane protein</topology>
    </subcellularLocation>
</comment>
<evidence type="ECO:0000256" key="1">
    <source>
        <dbReference type="ARBA" id="ARBA00004651"/>
    </source>
</evidence>
<feature type="transmembrane region" description="Helical" evidence="8">
    <location>
        <begin position="365"/>
        <end position="384"/>
    </location>
</feature>
<evidence type="ECO:0000256" key="2">
    <source>
        <dbReference type="ARBA" id="ARBA00010323"/>
    </source>
</evidence>
<dbReference type="GO" id="GO:0016746">
    <property type="term" value="F:acyltransferase activity"/>
    <property type="evidence" value="ECO:0007669"/>
    <property type="project" value="UniProtKB-KW"/>
</dbReference>
<name>S3W476_9LEPT</name>
<dbReference type="GO" id="GO:0042121">
    <property type="term" value="P:alginic acid biosynthetic process"/>
    <property type="evidence" value="ECO:0007669"/>
    <property type="project" value="InterPro"/>
</dbReference>
<keyword evidence="5 8" id="KW-1133">Transmembrane helix</keyword>
<keyword evidence="6 7" id="KW-0472">Membrane</keyword>
<organism evidence="9 10">
    <name type="scientific">Leptospira fainei serovar Hurstbridge str. BUT 6</name>
    <dbReference type="NCBI Taxonomy" id="1193011"/>
    <lineage>
        <taxon>Bacteria</taxon>
        <taxon>Pseudomonadati</taxon>
        <taxon>Spirochaetota</taxon>
        <taxon>Spirochaetia</taxon>
        <taxon>Leptospirales</taxon>
        <taxon>Leptospiraceae</taxon>
        <taxon>Leptospira</taxon>
    </lineage>
</organism>
<comment type="similarity">
    <text evidence="2 7">Belongs to the membrane-bound acyltransferase family.</text>
</comment>
<proteinExistence type="inferred from homology"/>
<dbReference type="PIRSF" id="PIRSF500217">
    <property type="entry name" value="AlgI"/>
    <property type="match status" value="1"/>
</dbReference>
<keyword evidence="7" id="KW-0012">Acyltransferase</keyword>
<feature type="transmembrane region" description="Helical" evidence="8">
    <location>
        <begin position="234"/>
        <end position="263"/>
    </location>
</feature>
<evidence type="ECO:0000313" key="10">
    <source>
        <dbReference type="Proteomes" id="UP000014540"/>
    </source>
</evidence>
<keyword evidence="10" id="KW-1185">Reference proteome</keyword>
<evidence type="ECO:0000313" key="9">
    <source>
        <dbReference type="EMBL" id="EPG75082.1"/>
    </source>
</evidence>
<protein>
    <submittedName>
        <fullName evidence="9">Membrane-bound O-acyltransferase family MBOAT</fullName>
    </submittedName>
</protein>
<evidence type="ECO:0000256" key="3">
    <source>
        <dbReference type="ARBA" id="ARBA00022475"/>
    </source>
</evidence>
<keyword evidence="4 8" id="KW-0812">Transmembrane</keyword>
<evidence type="ECO:0000256" key="8">
    <source>
        <dbReference type="SAM" id="Phobius"/>
    </source>
</evidence>
<dbReference type="STRING" id="1193011.LEP1GSC058_0172"/>
<dbReference type="AlphaFoldDB" id="S3W476"/>
<feature type="transmembrane region" description="Helical" evidence="8">
    <location>
        <begin position="7"/>
        <end position="23"/>
    </location>
</feature>
<dbReference type="GO" id="GO:0005886">
    <property type="term" value="C:plasma membrane"/>
    <property type="evidence" value="ECO:0007669"/>
    <property type="project" value="UniProtKB-SubCell"/>
</dbReference>
<feature type="transmembrane region" description="Helical" evidence="8">
    <location>
        <begin position="72"/>
        <end position="91"/>
    </location>
</feature>
<gene>
    <name evidence="9" type="ORF">LEP1GSC058_0172</name>
</gene>
<evidence type="ECO:0000256" key="4">
    <source>
        <dbReference type="ARBA" id="ARBA00022692"/>
    </source>
</evidence>
<evidence type="ECO:0000256" key="6">
    <source>
        <dbReference type="ARBA" id="ARBA00023136"/>
    </source>
</evidence>
<keyword evidence="7" id="KW-0808">Transferase</keyword>
<dbReference type="EMBL" id="AKWZ02000004">
    <property type="protein sequence ID" value="EPG75082.1"/>
    <property type="molecule type" value="Genomic_DNA"/>
</dbReference>
<feature type="transmembrane region" description="Helical" evidence="8">
    <location>
        <begin position="440"/>
        <end position="458"/>
    </location>
</feature>
<dbReference type="PANTHER" id="PTHR13285">
    <property type="entry name" value="ACYLTRANSFERASE"/>
    <property type="match status" value="1"/>
</dbReference>
<comment type="caution">
    <text evidence="9">The sequence shown here is derived from an EMBL/GenBank/DDBJ whole genome shotgun (WGS) entry which is preliminary data.</text>
</comment>